<dbReference type="Pfam" id="PF09332">
    <property type="entry name" value="Mcm10"/>
    <property type="match status" value="1"/>
</dbReference>
<feature type="region of interest" description="Disordered" evidence="10">
    <location>
        <begin position="472"/>
        <end position="523"/>
    </location>
</feature>
<dbReference type="Proteomes" id="UP000694941">
    <property type="component" value="Unplaced"/>
</dbReference>
<evidence type="ECO:0000256" key="5">
    <source>
        <dbReference type="ARBA" id="ARBA00022723"/>
    </source>
</evidence>
<comment type="subcellular location">
    <subcellularLocation>
        <location evidence="1">Nucleus</location>
    </subcellularLocation>
</comment>
<dbReference type="Pfam" id="PF09329">
    <property type="entry name" value="zf-primase"/>
    <property type="match status" value="1"/>
</dbReference>
<dbReference type="InterPro" id="IPR056791">
    <property type="entry name" value="Znf_Mcm10_C"/>
</dbReference>
<evidence type="ECO:0000256" key="6">
    <source>
        <dbReference type="ARBA" id="ARBA00022771"/>
    </source>
</evidence>
<feature type="region of interest" description="Disordered" evidence="10">
    <location>
        <begin position="656"/>
        <end position="704"/>
    </location>
</feature>
<comment type="similarity">
    <text evidence="2">Belongs to the MCM10 family.</text>
</comment>
<feature type="compositionally biased region" description="Basic and acidic residues" evidence="10">
    <location>
        <begin position="505"/>
        <end position="515"/>
    </location>
</feature>
<evidence type="ECO:0000313" key="12">
    <source>
        <dbReference type="Proteomes" id="UP000694941"/>
    </source>
</evidence>
<evidence type="ECO:0000256" key="2">
    <source>
        <dbReference type="ARBA" id="ARBA00009679"/>
    </source>
</evidence>
<protein>
    <recommendedName>
        <fullName evidence="3">Protein MCM10 homolog</fullName>
    </recommendedName>
</protein>
<feature type="coiled-coil region" evidence="9">
    <location>
        <begin position="69"/>
        <end position="99"/>
    </location>
</feature>
<organism evidence="12 13">
    <name type="scientific">Limulus polyphemus</name>
    <name type="common">Atlantic horseshoe crab</name>
    <dbReference type="NCBI Taxonomy" id="6850"/>
    <lineage>
        <taxon>Eukaryota</taxon>
        <taxon>Metazoa</taxon>
        <taxon>Ecdysozoa</taxon>
        <taxon>Arthropoda</taxon>
        <taxon>Chelicerata</taxon>
        <taxon>Merostomata</taxon>
        <taxon>Xiphosura</taxon>
        <taxon>Limulidae</taxon>
        <taxon>Limulus</taxon>
    </lineage>
</organism>
<dbReference type="InterPro" id="IPR040184">
    <property type="entry name" value="Mcm10"/>
</dbReference>
<feature type="compositionally biased region" description="Polar residues" evidence="10">
    <location>
        <begin position="240"/>
        <end position="250"/>
    </location>
</feature>
<dbReference type="RefSeq" id="XP_022245689.1">
    <property type="nucleotide sequence ID" value="XM_022389981.1"/>
</dbReference>
<feature type="region of interest" description="Disordered" evidence="10">
    <location>
        <begin position="223"/>
        <end position="260"/>
    </location>
</feature>
<evidence type="ECO:0000256" key="10">
    <source>
        <dbReference type="SAM" id="MobiDB-lite"/>
    </source>
</evidence>
<keyword evidence="12" id="KW-1185">Reference proteome</keyword>
<keyword evidence="4" id="KW-0235">DNA replication</keyword>
<feature type="region of interest" description="Disordered" evidence="10">
    <location>
        <begin position="170"/>
        <end position="211"/>
    </location>
</feature>
<keyword evidence="6" id="KW-0863">Zinc-finger</keyword>
<evidence type="ECO:0000256" key="7">
    <source>
        <dbReference type="ARBA" id="ARBA00022833"/>
    </source>
</evidence>
<dbReference type="InterPro" id="IPR015408">
    <property type="entry name" value="Znf_Mcm10/DnaG"/>
</dbReference>
<keyword evidence="7" id="KW-0862">Zinc</keyword>
<keyword evidence="5" id="KW-0479">Metal-binding</keyword>
<dbReference type="InterPro" id="IPR015411">
    <property type="entry name" value="Rep_factor_Mcm10_C"/>
</dbReference>
<evidence type="ECO:0000256" key="3">
    <source>
        <dbReference type="ARBA" id="ARBA00017770"/>
    </source>
</evidence>
<dbReference type="Pfam" id="PF22379">
    <property type="entry name" value="OB_MCM10"/>
    <property type="match status" value="1"/>
</dbReference>
<evidence type="ECO:0000313" key="13">
    <source>
        <dbReference type="RefSeq" id="XP_022245689.1"/>
    </source>
</evidence>
<name>A0ABM1SPY3_LIMPO</name>
<evidence type="ECO:0000259" key="11">
    <source>
        <dbReference type="SMART" id="SM01280"/>
    </source>
</evidence>
<evidence type="ECO:0000256" key="8">
    <source>
        <dbReference type="ARBA" id="ARBA00023242"/>
    </source>
</evidence>
<keyword evidence="9" id="KW-0175">Coiled coil</keyword>
<reference evidence="13" key="1">
    <citation type="submission" date="2025-08" db="UniProtKB">
        <authorList>
            <consortium name="RefSeq"/>
        </authorList>
    </citation>
    <scope>IDENTIFICATION</scope>
    <source>
        <tissue evidence="13">Muscle</tissue>
    </source>
</reference>
<dbReference type="Pfam" id="PF24863">
    <property type="entry name" value="zf-CCCH_Mcm10"/>
    <property type="match status" value="1"/>
</dbReference>
<evidence type="ECO:0000256" key="4">
    <source>
        <dbReference type="ARBA" id="ARBA00022705"/>
    </source>
</evidence>
<dbReference type="InterPro" id="IPR055065">
    <property type="entry name" value="OB_MCM10"/>
</dbReference>
<evidence type="ECO:0000256" key="1">
    <source>
        <dbReference type="ARBA" id="ARBA00004123"/>
    </source>
</evidence>
<feature type="compositionally biased region" description="Basic and acidic residues" evidence="10">
    <location>
        <begin position="672"/>
        <end position="693"/>
    </location>
</feature>
<dbReference type="PANTHER" id="PTHR13454">
    <property type="entry name" value="PROTEIN MCM10 HOMOLOG"/>
    <property type="match status" value="1"/>
</dbReference>
<sequence>MDLTNDGLDLEELVELLDAESEEQSEKTMRNSSSYKEDVLISAEQTDNINDRLQAEHDVQTLPSTCDINKNYNELEEELRKMKEKMQLLEAELSQKKMKEEATVGTTSQNSIVDISLSSSTRNIMQNKKSSPKQNNFHPNIIKDISQNIFEPNHQVQASSKNGITSKIVTSSKTSMAESIRSTSEVHTGDTDSSDDESNRYPTEVKQLTETGQLIKKRIAHMPRQENQAAQKPSWGKMSSLHSSTSQKSGKSPEENIETDPYSGIRIIKPLVSSTVMKARMEGRRMVRMSLIRNCMRGGDIEGDWVTVGVITHKTDSKTSSKTGKTFSIWKMSDLRDCSRVISLFLFGEVYQQHWKESIGTVVGILNASIMPEKENSKFDDLSLTVDHPGKLMIMGSSKDFGYCKGKRKDGQACSAFVNMAHCEFCQYHVHTEYKKLSSKRVELQNSYSGVEPKKLNKRVFQNSGIMYGGQYYTTPPPARRSPATSQKSKSKDKLTLSSLKLKRKAEEIEREPKKTANQFSHLSSHENQLLDEIANQSEFLGEKLSVPSAGSRNLLKHYVKEEETDKVRKGEIKSITPKQLLQMHTKQLQTYQHQKKLQGSNANVPVTPKLGKGCRPGDEVFLDFSSPLQVKSLNQTDLAKLKAVQLVKKTGSLERKDPNAVKKKLNPGLQERVKNRVERDHSIDKKDSKDCDSSPEQNQCGRLGNIDINSEEFQKILRRKSSHAHEVETEEMEQQEKYFKVLEKKEEMENKMGSLTEIICDVISCKKCGYTAQSATDVCKNENHPLSRHKGKKRFFCCTNCSHRTFSFNKYPTVSCRNCGGSNFERTGMMKPRKGPQLENEKLVVRGEEAKFLNSLK</sequence>
<dbReference type="PANTHER" id="PTHR13454:SF11">
    <property type="entry name" value="PROTEIN MCM10 HOMOLOG"/>
    <property type="match status" value="1"/>
</dbReference>
<feature type="domain" description="Replication factor Mcm10 C-terminal" evidence="11">
    <location>
        <begin position="545"/>
        <end position="856"/>
    </location>
</feature>
<dbReference type="Gene3D" id="2.40.50.140">
    <property type="entry name" value="Nucleic acid-binding proteins"/>
    <property type="match status" value="1"/>
</dbReference>
<dbReference type="GeneID" id="106462662"/>
<keyword evidence="8" id="KW-0539">Nucleus</keyword>
<feature type="compositionally biased region" description="Polar residues" evidence="10">
    <location>
        <begin position="176"/>
        <end position="186"/>
    </location>
</feature>
<accession>A0ABM1SPY3</accession>
<gene>
    <name evidence="13" type="primary">LOC106462662</name>
</gene>
<dbReference type="SMART" id="SM01280">
    <property type="entry name" value="Mcm10"/>
    <property type="match status" value="1"/>
</dbReference>
<dbReference type="InterPro" id="IPR012340">
    <property type="entry name" value="NA-bd_OB-fold"/>
</dbReference>
<proteinExistence type="inferred from homology"/>
<evidence type="ECO:0000256" key="9">
    <source>
        <dbReference type="SAM" id="Coils"/>
    </source>
</evidence>